<sequence length="385" mass="43468">MSQRETWDLFCHVVDNFGDVGVGWRLARQLAHEHGRNVRLFVDDLNTFRIICPQVNPRLAQQSVDGVQVYNWGRQLQLDPGDVVVELFGCKLAPAFLERIQQRGSERLVWFNLEHLSAEPWVEGSHLKPSPQPGGINKLFFFPGFTPATGGLIREADLLARRDAWQAMPAARRIALRSLGLPPPPEHATTVALFSYARDNLDTWLQGLAAADRPTVLWICPGPILESVNHWLHMELLTGQTTVRGSLTLCALPYMPQERFDELLWAADVCIVRGEDSFVRAQWAARPMVWHVYPQHDGAHLKKLEAFFDVYLADAAAEVRDTIIALWTAWNRGLDLDAAWSDFVTALPLLRRHARTWCNRLASQPDLANQLLAAVRAHKPQGLPI</sequence>
<name>A0A1J5RUM3_9ZZZZ</name>
<dbReference type="GO" id="GO:0106361">
    <property type="term" value="F:protein-arginine rhamnosyltransferase activity"/>
    <property type="evidence" value="ECO:0007669"/>
    <property type="project" value="InterPro"/>
</dbReference>
<dbReference type="AlphaFoldDB" id="A0A1J5RUM3"/>
<dbReference type="NCBIfam" id="TIGR03837">
    <property type="entry name" value="efp_Arg_rhamno"/>
    <property type="match status" value="1"/>
</dbReference>
<dbReference type="PIRSF" id="PIRSF015557">
    <property type="entry name" value="UCP015557"/>
    <property type="match status" value="1"/>
</dbReference>
<evidence type="ECO:0000256" key="1">
    <source>
        <dbReference type="ARBA" id="ARBA00022676"/>
    </source>
</evidence>
<keyword evidence="1" id="KW-0328">Glycosyltransferase</keyword>
<proteinExistence type="predicted"/>
<keyword evidence="2" id="KW-0808">Transferase</keyword>
<dbReference type="EMBL" id="MLJW01000251">
    <property type="protein sequence ID" value="OIQ91725.1"/>
    <property type="molecule type" value="Genomic_DNA"/>
</dbReference>
<reference evidence="3" key="1">
    <citation type="submission" date="2016-10" db="EMBL/GenBank/DDBJ databases">
        <title>Sequence of Gallionella enrichment culture.</title>
        <authorList>
            <person name="Poehlein A."/>
            <person name="Muehling M."/>
            <person name="Daniel R."/>
        </authorList>
    </citation>
    <scope>NUCLEOTIDE SEQUENCE</scope>
</reference>
<dbReference type="Pfam" id="PF10093">
    <property type="entry name" value="EarP"/>
    <property type="match status" value="1"/>
</dbReference>
<dbReference type="InterPro" id="IPR016633">
    <property type="entry name" value="EarP"/>
</dbReference>
<evidence type="ECO:0000313" key="3">
    <source>
        <dbReference type="EMBL" id="OIQ91725.1"/>
    </source>
</evidence>
<accession>A0A1J5RUM3</accession>
<evidence type="ECO:0008006" key="4">
    <source>
        <dbReference type="Google" id="ProtNLM"/>
    </source>
</evidence>
<comment type="caution">
    <text evidence="3">The sequence shown here is derived from an EMBL/GenBank/DDBJ whole genome shotgun (WGS) entry which is preliminary data.</text>
</comment>
<gene>
    <name evidence="3" type="ORF">GALL_263580</name>
</gene>
<protein>
    <recommendedName>
        <fullName evidence="4">Elongation factor P maturation arginine rhamnosyltransferase EarP</fullName>
    </recommendedName>
</protein>
<organism evidence="3">
    <name type="scientific">mine drainage metagenome</name>
    <dbReference type="NCBI Taxonomy" id="410659"/>
    <lineage>
        <taxon>unclassified sequences</taxon>
        <taxon>metagenomes</taxon>
        <taxon>ecological metagenomes</taxon>
    </lineage>
</organism>
<evidence type="ECO:0000256" key="2">
    <source>
        <dbReference type="ARBA" id="ARBA00022679"/>
    </source>
</evidence>